<name>A0A1C4UJM9_9ACTN</name>
<evidence type="ECO:0000313" key="6">
    <source>
        <dbReference type="Proteomes" id="UP000198864"/>
    </source>
</evidence>
<dbReference type="InterPro" id="IPR000183">
    <property type="entry name" value="Orn/DAP/Arg_de-COase"/>
</dbReference>
<reference evidence="5 6" key="1">
    <citation type="submission" date="2016-06" db="EMBL/GenBank/DDBJ databases">
        <authorList>
            <person name="Kjaerup R.B."/>
            <person name="Dalgaard T.S."/>
            <person name="Juul-Madsen H.R."/>
        </authorList>
    </citation>
    <scope>NUCLEOTIDE SEQUENCE [LARGE SCALE GENOMIC DNA]</scope>
    <source>
        <strain evidence="5 6">DSM 44871</strain>
    </source>
</reference>
<dbReference type="Gene3D" id="3.20.20.10">
    <property type="entry name" value="Alanine racemase"/>
    <property type="match status" value="1"/>
</dbReference>
<accession>A0A1C4UJM9</accession>
<feature type="domain" description="Orn/DAP/Arg decarboxylase 2 N-terminal" evidence="4">
    <location>
        <begin position="35"/>
        <end position="271"/>
    </location>
</feature>
<dbReference type="STRING" id="285676.GA0070561_1102"/>
<dbReference type="PRINTS" id="PR01179">
    <property type="entry name" value="ODADCRBXLASE"/>
</dbReference>
<dbReference type="PANTHER" id="PTHR43727:SF2">
    <property type="entry name" value="GROUP IV DECARBOXYLASE"/>
    <property type="match status" value="1"/>
</dbReference>
<evidence type="ECO:0000256" key="1">
    <source>
        <dbReference type="ARBA" id="ARBA00001933"/>
    </source>
</evidence>
<protein>
    <submittedName>
        <fullName evidence="5">Diaminopimelate decarboxylase</fullName>
    </submittedName>
</protein>
<dbReference type="GO" id="GO:0008836">
    <property type="term" value="F:diaminopimelate decarboxylase activity"/>
    <property type="evidence" value="ECO:0007669"/>
    <property type="project" value="TreeGrafter"/>
</dbReference>
<proteinExistence type="predicted"/>
<feature type="modified residue" description="N6-(pyridoxal phosphate)lysine" evidence="3">
    <location>
        <position position="57"/>
    </location>
</feature>
<dbReference type="EMBL" id="FMCR01000001">
    <property type="protein sequence ID" value="SCE71878.1"/>
    <property type="molecule type" value="Genomic_DNA"/>
</dbReference>
<dbReference type="AlphaFoldDB" id="A0A1C4UJM9"/>
<keyword evidence="2 3" id="KW-0663">Pyridoxal phosphate</keyword>
<dbReference type="Proteomes" id="UP000198864">
    <property type="component" value="Unassembled WGS sequence"/>
</dbReference>
<evidence type="ECO:0000256" key="3">
    <source>
        <dbReference type="PIRSR" id="PIRSR600183-50"/>
    </source>
</evidence>
<evidence type="ECO:0000313" key="5">
    <source>
        <dbReference type="EMBL" id="SCE71878.1"/>
    </source>
</evidence>
<dbReference type="InterPro" id="IPR022644">
    <property type="entry name" value="De-COase2_N"/>
</dbReference>
<dbReference type="Pfam" id="PF02784">
    <property type="entry name" value="Orn_Arg_deC_N"/>
    <property type="match status" value="1"/>
</dbReference>
<comment type="cofactor">
    <cofactor evidence="1 3">
        <name>pyridoxal 5'-phosphate</name>
        <dbReference type="ChEBI" id="CHEBI:597326"/>
    </cofactor>
</comment>
<dbReference type="PANTHER" id="PTHR43727">
    <property type="entry name" value="DIAMINOPIMELATE DECARBOXYLASE"/>
    <property type="match status" value="1"/>
</dbReference>
<dbReference type="SUPFAM" id="SSF50621">
    <property type="entry name" value="Alanine racemase C-terminal domain-like"/>
    <property type="match status" value="1"/>
</dbReference>
<dbReference type="SUPFAM" id="SSF51419">
    <property type="entry name" value="PLP-binding barrel"/>
    <property type="match status" value="1"/>
</dbReference>
<dbReference type="GO" id="GO:0009089">
    <property type="term" value="P:lysine biosynthetic process via diaminopimelate"/>
    <property type="evidence" value="ECO:0007669"/>
    <property type="project" value="TreeGrafter"/>
</dbReference>
<dbReference type="InterPro" id="IPR029066">
    <property type="entry name" value="PLP-binding_barrel"/>
</dbReference>
<feature type="active site" description="Proton donor" evidence="3">
    <location>
        <position position="338"/>
    </location>
</feature>
<dbReference type="Gene3D" id="2.40.37.10">
    <property type="entry name" value="Lyase, Ornithine Decarboxylase, Chain A, domain 1"/>
    <property type="match status" value="1"/>
</dbReference>
<gene>
    <name evidence="5" type="ORF">GA0070561_1102</name>
</gene>
<evidence type="ECO:0000259" key="4">
    <source>
        <dbReference type="Pfam" id="PF02784"/>
    </source>
</evidence>
<evidence type="ECO:0000256" key="2">
    <source>
        <dbReference type="ARBA" id="ARBA00022898"/>
    </source>
</evidence>
<sequence>MAARRRPVRTVRAGAEPDGWATMTRPVYVHDLDALAGQARAIRAALPQPVELLYAVKANPDAGVLRTLAPIVDGFEAASRGELRRLAEVLPGRAPAAYAGPGKTDADLAAALAAGVHRIHVESPSELARLGALATAAGRSAQVLLRVNLPVDAPGASLVMGGGPSPFGMDPADAVACARRPPAGIDVRGIHAHLASGLDAPLAATVAAAVVGWAAVEVDAAEVDVGGGMTVDYTDPDARFDWEGYGQALADVLDRHPGVRLRIEPGRSVTAYCGAYLTEVVDVKRSYGEWFVVVAGGTHHLRTPAAKGHAQPFTVHQRHGAGGPRTDGGPVTVVGQLCTPKDVLSRSATAGPIGVGDVLAFAMAGAYAWNISHRDFLLHEPPHFRTGDLRKVAAEWAARPLGT</sequence>
<dbReference type="InterPro" id="IPR009006">
    <property type="entry name" value="Ala_racemase/Decarboxylase_C"/>
</dbReference>
<organism evidence="5 6">
    <name type="scientific">Micromonospora saelicesensis</name>
    <dbReference type="NCBI Taxonomy" id="285676"/>
    <lineage>
        <taxon>Bacteria</taxon>
        <taxon>Bacillati</taxon>
        <taxon>Actinomycetota</taxon>
        <taxon>Actinomycetes</taxon>
        <taxon>Micromonosporales</taxon>
        <taxon>Micromonosporaceae</taxon>
        <taxon>Micromonospora</taxon>
    </lineage>
</organism>